<protein>
    <submittedName>
        <fullName evidence="2">Meiotically up-regulated protein</fullName>
    </submittedName>
</protein>
<evidence type="ECO:0000313" key="2">
    <source>
        <dbReference type="EMBL" id="GGC61296.1"/>
    </source>
</evidence>
<dbReference type="InterPro" id="IPR008313">
    <property type="entry name" value="GH125"/>
</dbReference>
<keyword evidence="3" id="KW-1185">Reference proteome</keyword>
<dbReference type="SMART" id="SM01149">
    <property type="entry name" value="DUF1237"/>
    <property type="match status" value="1"/>
</dbReference>
<comment type="caution">
    <text evidence="2">The sequence shown here is derived from an EMBL/GenBank/DDBJ whole genome shotgun (WGS) entry which is preliminary data.</text>
</comment>
<dbReference type="RefSeq" id="WP_188626130.1">
    <property type="nucleotide sequence ID" value="NZ_BMIL01000004.1"/>
</dbReference>
<keyword evidence="1" id="KW-0732">Signal</keyword>
<feature type="signal peptide" evidence="1">
    <location>
        <begin position="1"/>
        <end position="25"/>
    </location>
</feature>
<proteinExistence type="predicted"/>
<dbReference type="PIRSF" id="PIRSF028846">
    <property type="entry name" value="UCP028846"/>
    <property type="match status" value="1"/>
</dbReference>
<accession>A0A916U7E7</accession>
<dbReference type="GO" id="GO:0005975">
    <property type="term" value="P:carbohydrate metabolic process"/>
    <property type="evidence" value="ECO:0007669"/>
    <property type="project" value="InterPro"/>
</dbReference>
<dbReference type="Pfam" id="PF06824">
    <property type="entry name" value="Glyco_hydro_125"/>
    <property type="match status" value="1"/>
</dbReference>
<dbReference type="AlphaFoldDB" id="A0A916U7E7"/>
<dbReference type="Gene3D" id="1.50.10.10">
    <property type="match status" value="1"/>
</dbReference>
<gene>
    <name evidence="2" type="ORF">GCM10011387_13700</name>
</gene>
<dbReference type="Proteomes" id="UP000651668">
    <property type="component" value="Unassembled WGS sequence"/>
</dbReference>
<reference evidence="2" key="1">
    <citation type="journal article" date="2014" name="Int. J. Syst. Evol. Microbiol.">
        <title>Complete genome sequence of Corynebacterium casei LMG S-19264T (=DSM 44701T), isolated from a smear-ripened cheese.</title>
        <authorList>
            <consortium name="US DOE Joint Genome Institute (JGI-PGF)"/>
            <person name="Walter F."/>
            <person name="Albersmeier A."/>
            <person name="Kalinowski J."/>
            <person name="Ruckert C."/>
        </authorList>
    </citation>
    <scope>NUCLEOTIDE SEQUENCE</scope>
    <source>
        <strain evidence="2">CGMCC 1.15343</strain>
    </source>
</reference>
<evidence type="ECO:0000313" key="3">
    <source>
        <dbReference type="Proteomes" id="UP000651668"/>
    </source>
</evidence>
<dbReference type="InterPro" id="IPR008928">
    <property type="entry name" value="6-hairpin_glycosidase_sf"/>
</dbReference>
<dbReference type="EMBL" id="BMIL01000004">
    <property type="protein sequence ID" value="GGC61296.1"/>
    <property type="molecule type" value="Genomic_DNA"/>
</dbReference>
<sequence>MRRRNFIKNTGLLGAGVLASKVSFAAAPDFPVVRVAASERHFRSKAVDAAIKTFQSKVKNPELTWLFENCFPNTLDTTVYYKEVAGRPDTYVITGDIDAMWLRDSSAQVWPYLQFVNEDKPLKNLIAGVINHQTKSILKDPYANAFYGDPQKVGEWKTDHTQMSPGVHERKWEIDSLCYPIRLAFHYWKKTGDKAPFDVEWKKSIAAILKTFKEQQRKENRGPYKFQRQTPHPTDTLPMGGYGFPVKPVGLIVSSFRPSDDATIFPFLIPSNFFAVVSLKQAAEMVTALHNDNALSTELLALAKEVETAIQQHGVVTHPKYGKIYAFEVDGFGGAYMMDDSNVPSLLSLPYLGAVDKNDPIYQNTRKFVLSADNPYYFIGKAAEGIGGPHAGQDMIWPMSLSIRALTSTDKDEIKYCIDTLKKTHGGKGFMHESFHKDDPNNFTRAWFAWSNTLFGELLWRTYHEMPELLKA</sequence>
<dbReference type="SUPFAM" id="SSF48208">
    <property type="entry name" value="Six-hairpin glycosidases"/>
    <property type="match status" value="1"/>
</dbReference>
<feature type="chain" id="PRO_5037115776" evidence="1">
    <location>
        <begin position="26"/>
        <end position="472"/>
    </location>
</feature>
<dbReference type="PANTHER" id="PTHR31047">
    <property type="entry name" value="MEIOTICALLY UP-REGULATED GENE 157 PROTEIN"/>
    <property type="match status" value="1"/>
</dbReference>
<reference evidence="2" key="2">
    <citation type="submission" date="2020-09" db="EMBL/GenBank/DDBJ databases">
        <authorList>
            <person name="Sun Q."/>
            <person name="Zhou Y."/>
        </authorList>
    </citation>
    <scope>NUCLEOTIDE SEQUENCE</scope>
    <source>
        <strain evidence="2">CGMCC 1.15343</strain>
    </source>
</reference>
<organism evidence="2 3">
    <name type="scientific">Pedobacter quisquiliarum</name>
    <dbReference type="NCBI Taxonomy" id="1834438"/>
    <lineage>
        <taxon>Bacteria</taxon>
        <taxon>Pseudomonadati</taxon>
        <taxon>Bacteroidota</taxon>
        <taxon>Sphingobacteriia</taxon>
        <taxon>Sphingobacteriales</taxon>
        <taxon>Sphingobacteriaceae</taxon>
        <taxon>Pedobacter</taxon>
    </lineage>
</organism>
<dbReference type="InterPro" id="IPR012341">
    <property type="entry name" value="6hp_glycosidase-like_sf"/>
</dbReference>
<dbReference type="PANTHER" id="PTHR31047:SF0">
    <property type="entry name" value="MEIOTICALLY UP-REGULATED GENE 157 PROTEIN"/>
    <property type="match status" value="1"/>
</dbReference>
<name>A0A916U7E7_9SPHI</name>
<evidence type="ECO:0000256" key="1">
    <source>
        <dbReference type="SAM" id="SignalP"/>
    </source>
</evidence>